<evidence type="ECO:0000313" key="4">
    <source>
        <dbReference type="Ensembl" id="ENSMLUP00000009458.2"/>
    </source>
</evidence>
<accession>G1PFT3</accession>
<dbReference type="Proteomes" id="UP000001074">
    <property type="component" value="Unassembled WGS sequence"/>
</dbReference>
<evidence type="ECO:0000256" key="1">
    <source>
        <dbReference type="SAM" id="MobiDB-lite"/>
    </source>
</evidence>
<protein>
    <recommendedName>
        <fullName evidence="6">NEDD4 binding protein 1</fullName>
    </recommendedName>
</protein>
<feature type="region of interest" description="Disordered" evidence="1">
    <location>
        <begin position="176"/>
        <end position="228"/>
    </location>
</feature>
<dbReference type="CDD" id="cd22476">
    <property type="entry name" value="KH-I_N4BP1"/>
    <property type="match status" value="1"/>
</dbReference>
<dbReference type="GO" id="GO:0016605">
    <property type="term" value="C:PML body"/>
    <property type="evidence" value="ECO:0007669"/>
    <property type="project" value="TreeGrafter"/>
</dbReference>
<dbReference type="GO" id="GO:0031397">
    <property type="term" value="P:negative regulation of protein ubiquitination"/>
    <property type="evidence" value="ECO:0007669"/>
    <property type="project" value="TreeGrafter"/>
</dbReference>
<dbReference type="GeneTree" id="ENSGT00940000158682"/>
<sequence>QEYIKGVCEPELEEREHYPKAMHCIFVGAQGLFLKSLIQDTCADLCVLDVGLLGIRGSAEAVVMARSHVQQFVKLFESRESLPGCQKESEVKREFRQVVEARADNYTMDLLILPTPLKKELLALTLGEDTLFEAGDDDVIEDGAALREEARSGAGTPVSELTKQMDSVFSSAQDALFPPVNGLAPEDEPGRGRACHKRRSSDSEERHTKKQFSLESVEGAEPAPDAKPAAAAVLADLSEAPGEPDGLSPDGKDTTEEMEHNILVNFFKTMGYSQDIVEKVIREYGPTAEPLLLLEEIEKENRRSQEERESAPETSRAKHKGVSGHQPRIPVFPENGVQPHGEALLPNHLKSACESRAGCLGSPQSRPNCQPLPATPLPPLGLSAGFSDHIDSSVTGVQRFRDTLKVPYKLELKNEPGRTDLKHIVIDGSNVAITCHFIHNYFS</sequence>
<feature type="region of interest" description="Disordered" evidence="1">
    <location>
        <begin position="300"/>
        <end position="330"/>
    </location>
</feature>
<dbReference type="InterPro" id="IPR056631">
    <property type="entry name" value="UBA_N4BP1"/>
</dbReference>
<feature type="compositionally biased region" description="Basic and acidic residues" evidence="1">
    <location>
        <begin position="300"/>
        <end position="311"/>
    </location>
</feature>
<dbReference type="EMBL" id="AAPE02066402">
    <property type="status" value="NOT_ANNOTATED_CDS"/>
    <property type="molecule type" value="Genomic_DNA"/>
</dbReference>
<dbReference type="PANTHER" id="PTHR12876:SF26">
    <property type="entry name" value="NEDD4-BINDING PROTEIN 1"/>
    <property type="match status" value="1"/>
</dbReference>
<proteinExistence type="predicted"/>
<dbReference type="InterPro" id="IPR051101">
    <property type="entry name" value="ZC3H12/N4BP1_RNase_Reg"/>
</dbReference>
<dbReference type="eggNOG" id="KOG3777">
    <property type="taxonomic scope" value="Eukaryota"/>
</dbReference>
<dbReference type="PANTHER" id="PTHR12876">
    <property type="entry name" value="N4BP1-RELATED"/>
    <property type="match status" value="1"/>
</dbReference>
<dbReference type="OMA" id="GCQKESE"/>
<evidence type="ECO:0000259" key="3">
    <source>
        <dbReference type="Pfam" id="PF23053"/>
    </source>
</evidence>
<reference evidence="4" key="3">
    <citation type="submission" date="2025-09" db="UniProtKB">
        <authorList>
            <consortium name="Ensembl"/>
        </authorList>
    </citation>
    <scope>IDENTIFICATION</scope>
</reference>
<dbReference type="HOGENOM" id="CLU_014137_1_1_1"/>
<keyword evidence="5" id="KW-1185">Reference proteome</keyword>
<dbReference type="InterPro" id="IPR056630">
    <property type="entry name" value="KH_N4BP1_2nd"/>
</dbReference>
<name>G1PFT3_MYOLU</name>
<dbReference type="Pfam" id="PF23053">
    <property type="entry name" value="UBA_N4BP1"/>
    <property type="match status" value="1"/>
</dbReference>
<organism evidence="4 5">
    <name type="scientific">Myotis lucifugus</name>
    <name type="common">Little brown bat</name>
    <dbReference type="NCBI Taxonomy" id="59463"/>
    <lineage>
        <taxon>Eukaryota</taxon>
        <taxon>Metazoa</taxon>
        <taxon>Chordata</taxon>
        <taxon>Craniata</taxon>
        <taxon>Vertebrata</taxon>
        <taxon>Euteleostomi</taxon>
        <taxon>Mammalia</taxon>
        <taxon>Eutheria</taxon>
        <taxon>Laurasiatheria</taxon>
        <taxon>Chiroptera</taxon>
        <taxon>Yangochiroptera</taxon>
        <taxon>Vespertilionidae</taxon>
        <taxon>Myotis</taxon>
    </lineage>
</organism>
<dbReference type="InParanoid" id="G1PFT3"/>
<feature type="domain" description="N4BP1 UBA-like" evidence="3">
    <location>
        <begin position="259"/>
        <end position="301"/>
    </location>
</feature>
<dbReference type="Pfam" id="PF23052">
    <property type="entry name" value="KH_N4BP1_2nd"/>
    <property type="match status" value="1"/>
</dbReference>
<reference evidence="4 5" key="1">
    <citation type="journal article" date="2011" name="Nature">
        <title>A high-resolution map of human evolutionary constraint using 29 mammals.</title>
        <authorList>
            <person name="Lindblad-Toh K."/>
            <person name="Garber M."/>
            <person name="Zuk O."/>
            <person name="Lin M.F."/>
            <person name="Parker B.J."/>
            <person name="Washietl S."/>
            <person name="Kheradpour P."/>
            <person name="Ernst J."/>
            <person name="Jordan G."/>
            <person name="Mauceli E."/>
            <person name="Ward L.D."/>
            <person name="Lowe C.B."/>
            <person name="Holloway A.K."/>
            <person name="Clamp M."/>
            <person name="Gnerre S."/>
            <person name="Alfoldi J."/>
            <person name="Beal K."/>
            <person name="Chang J."/>
            <person name="Clawson H."/>
            <person name="Cuff J."/>
            <person name="Di Palma F."/>
            <person name="Fitzgerald S."/>
            <person name="Flicek P."/>
            <person name="Guttman M."/>
            <person name="Hubisz M.J."/>
            <person name="Jaffe D.B."/>
            <person name="Jungreis I."/>
            <person name="Kent W.J."/>
            <person name="Kostka D."/>
            <person name="Lara M."/>
            <person name="Martins A.L."/>
            <person name="Massingham T."/>
            <person name="Moltke I."/>
            <person name="Raney B.J."/>
            <person name="Rasmussen M.D."/>
            <person name="Robinson J."/>
            <person name="Stark A."/>
            <person name="Vilella A.J."/>
            <person name="Wen J."/>
            <person name="Xie X."/>
            <person name="Zody M.C."/>
            <person name="Baldwin J."/>
            <person name="Bloom T."/>
            <person name="Chin C.W."/>
            <person name="Heiman D."/>
            <person name="Nicol R."/>
            <person name="Nusbaum C."/>
            <person name="Young S."/>
            <person name="Wilkinson J."/>
            <person name="Worley K.C."/>
            <person name="Kovar C.L."/>
            <person name="Muzny D.M."/>
            <person name="Gibbs R.A."/>
            <person name="Cree A."/>
            <person name="Dihn H.H."/>
            <person name="Fowler G."/>
            <person name="Jhangiani S."/>
            <person name="Joshi V."/>
            <person name="Lee S."/>
            <person name="Lewis L.R."/>
            <person name="Nazareth L.V."/>
            <person name="Okwuonu G."/>
            <person name="Santibanez J."/>
            <person name="Warren W.C."/>
            <person name="Mardis E.R."/>
            <person name="Weinstock G.M."/>
            <person name="Wilson R.K."/>
            <person name="Delehaunty K."/>
            <person name="Dooling D."/>
            <person name="Fronik C."/>
            <person name="Fulton L."/>
            <person name="Fulton B."/>
            <person name="Graves T."/>
            <person name="Minx P."/>
            <person name="Sodergren E."/>
            <person name="Birney E."/>
            <person name="Margulies E.H."/>
            <person name="Herrero J."/>
            <person name="Green E.D."/>
            <person name="Haussler D."/>
            <person name="Siepel A."/>
            <person name="Goldman N."/>
            <person name="Pollard K.S."/>
            <person name="Pedersen J.S."/>
            <person name="Lander E.S."/>
            <person name="Kellis M."/>
        </authorList>
    </citation>
    <scope>NUCLEOTIDE SEQUENCE [LARGE SCALE GENOMIC DNA]</scope>
</reference>
<dbReference type="AlphaFoldDB" id="G1PFT3"/>
<dbReference type="STRING" id="59463.ENSMLUP00000009458"/>
<reference evidence="4" key="2">
    <citation type="submission" date="2025-08" db="UniProtKB">
        <authorList>
            <consortium name="Ensembl"/>
        </authorList>
    </citation>
    <scope>IDENTIFICATION</scope>
</reference>
<dbReference type="Ensembl" id="ENSMLUT00000010376.2">
    <property type="protein sequence ID" value="ENSMLUP00000009458.2"/>
    <property type="gene ID" value="ENSMLUG00000010359.2"/>
</dbReference>
<gene>
    <name evidence="4" type="primary">LOC102437590</name>
</gene>
<feature type="domain" description="N4BP1 second type I KH-domain" evidence="2">
    <location>
        <begin position="10"/>
        <end position="125"/>
    </location>
</feature>
<dbReference type="GO" id="GO:0032435">
    <property type="term" value="P:negative regulation of proteasomal ubiquitin-dependent protein catabolic process"/>
    <property type="evidence" value="ECO:0007669"/>
    <property type="project" value="TreeGrafter"/>
</dbReference>
<evidence type="ECO:0000259" key="2">
    <source>
        <dbReference type="Pfam" id="PF23052"/>
    </source>
</evidence>
<dbReference type="FunCoup" id="G1PFT3">
    <property type="interactions" value="3254"/>
</dbReference>
<evidence type="ECO:0008006" key="6">
    <source>
        <dbReference type="Google" id="ProtNLM"/>
    </source>
</evidence>
<evidence type="ECO:0000313" key="5">
    <source>
        <dbReference type="Proteomes" id="UP000001074"/>
    </source>
</evidence>